<dbReference type="AlphaFoldDB" id="A0A1G2MGN9"/>
<comment type="caution">
    <text evidence="2">The sequence shown here is derived from an EMBL/GenBank/DDBJ whole genome shotgun (WGS) entry which is preliminary data.</text>
</comment>
<accession>A0A1G2MGN9</accession>
<feature type="transmembrane region" description="Helical" evidence="1">
    <location>
        <begin position="43"/>
        <end position="63"/>
    </location>
</feature>
<dbReference type="EMBL" id="MHRJ01000016">
    <property type="protein sequence ID" value="OHA23070.1"/>
    <property type="molecule type" value="Genomic_DNA"/>
</dbReference>
<evidence type="ECO:0000313" key="2">
    <source>
        <dbReference type="EMBL" id="OHA23070.1"/>
    </source>
</evidence>
<dbReference type="Proteomes" id="UP000176493">
    <property type="component" value="Unassembled WGS sequence"/>
</dbReference>
<feature type="transmembrane region" description="Helical" evidence="1">
    <location>
        <begin position="15"/>
        <end position="36"/>
    </location>
</feature>
<reference evidence="2 3" key="1">
    <citation type="journal article" date="2016" name="Nat. Commun.">
        <title>Thousands of microbial genomes shed light on interconnected biogeochemical processes in an aquifer system.</title>
        <authorList>
            <person name="Anantharaman K."/>
            <person name="Brown C.T."/>
            <person name="Hug L.A."/>
            <person name="Sharon I."/>
            <person name="Castelle C.J."/>
            <person name="Probst A.J."/>
            <person name="Thomas B.C."/>
            <person name="Singh A."/>
            <person name="Wilkins M.J."/>
            <person name="Karaoz U."/>
            <person name="Brodie E.L."/>
            <person name="Williams K.H."/>
            <person name="Hubbard S.S."/>
            <person name="Banfield J.F."/>
        </authorList>
    </citation>
    <scope>NUCLEOTIDE SEQUENCE [LARGE SCALE GENOMIC DNA]</scope>
</reference>
<gene>
    <name evidence="2" type="ORF">A2W52_00475</name>
</gene>
<evidence type="ECO:0000313" key="3">
    <source>
        <dbReference type="Proteomes" id="UP000176493"/>
    </source>
</evidence>
<evidence type="ECO:0000256" key="1">
    <source>
        <dbReference type="SAM" id="Phobius"/>
    </source>
</evidence>
<feature type="transmembrane region" description="Helical" evidence="1">
    <location>
        <begin position="69"/>
        <end position="88"/>
    </location>
</feature>
<keyword evidence="1" id="KW-0472">Membrane</keyword>
<dbReference type="Pfam" id="PF12666">
    <property type="entry name" value="PrgI"/>
    <property type="match status" value="1"/>
</dbReference>
<evidence type="ECO:0008006" key="4">
    <source>
        <dbReference type="Google" id="ProtNLM"/>
    </source>
</evidence>
<sequence length="136" mass="15268">MRFQVPQFINIEDKIFGPLTVLQFVYLVGGGGMVYIAYHLLPLYLGIFIIAPAATLALALAFLKPNGKPFVYLLQSALTYMFSNRLYVWRRAPKQMTPKDAVKEFSGPGSVVPSLSESKLKDLTWALDINQNVKKK</sequence>
<name>A0A1G2MGN9_9BACT</name>
<proteinExistence type="predicted"/>
<organism evidence="2 3">
    <name type="scientific">Candidatus Taylorbacteria bacterium RIFCSPHIGHO2_02_49_25</name>
    <dbReference type="NCBI Taxonomy" id="1802305"/>
    <lineage>
        <taxon>Bacteria</taxon>
        <taxon>Candidatus Tayloriibacteriota</taxon>
    </lineage>
</organism>
<keyword evidence="1" id="KW-0812">Transmembrane</keyword>
<keyword evidence="1" id="KW-1133">Transmembrane helix</keyword>
<protein>
    <recommendedName>
        <fullName evidence="4">PrgI family protein</fullName>
    </recommendedName>
</protein>
<dbReference type="InterPro" id="IPR024414">
    <property type="entry name" value="Uncharacterised_PrgI"/>
</dbReference>